<evidence type="ECO:0000256" key="5">
    <source>
        <dbReference type="ARBA" id="ARBA00023267"/>
    </source>
</evidence>
<dbReference type="RefSeq" id="WP_053417228.1">
    <property type="nucleotide sequence ID" value="NZ_LILB01000005.1"/>
</dbReference>
<feature type="binding site" evidence="6">
    <location>
        <position position="189"/>
    </location>
    <ligand>
        <name>biotin</name>
        <dbReference type="ChEBI" id="CHEBI:57586"/>
    </ligand>
</feature>
<comment type="caution">
    <text evidence="6">Lacks conserved residue(s) required for the propagation of feature annotation.</text>
</comment>
<dbReference type="Gene3D" id="1.10.10.10">
    <property type="entry name" value="Winged helix-like DNA-binding domain superfamily/Winged helix DNA-binding domain"/>
    <property type="match status" value="1"/>
</dbReference>
<keyword evidence="6" id="KW-0804">Transcription</keyword>
<dbReference type="InterPro" id="IPR036388">
    <property type="entry name" value="WH-like_DNA-bd_sf"/>
</dbReference>
<dbReference type="GO" id="GO:0005524">
    <property type="term" value="F:ATP binding"/>
    <property type="evidence" value="ECO:0007669"/>
    <property type="project" value="UniProtKB-UniRule"/>
</dbReference>
<dbReference type="InterPro" id="IPR004143">
    <property type="entry name" value="BPL_LPL_catalytic"/>
</dbReference>
<name>A0A0M0LD84_9BACL</name>
<keyword evidence="6" id="KW-0805">Transcription regulation</keyword>
<evidence type="ECO:0000313" key="9">
    <source>
        <dbReference type="Proteomes" id="UP000036867"/>
    </source>
</evidence>
<evidence type="ECO:0000259" key="7">
    <source>
        <dbReference type="PROSITE" id="PS51733"/>
    </source>
</evidence>
<dbReference type="SUPFAM" id="SSF50037">
    <property type="entry name" value="C-terminal domain of transcriptional repressors"/>
    <property type="match status" value="1"/>
</dbReference>
<dbReference type="InterPro" id="IPR011991">
    <property type="entry name" value="ArsR-like_HTH"/>
</dbReference>
<dbReference type="GO" id="GO:0005737">
    <property type="term" value="C:cytoplasm"/>
    <property type="evidence" value="ECO:0007669"/>
    <property type="project" value="TreeGrafter"/>
</dbReference>
<dbReference type="GO" id="GO:0003677">
    <property type="term" value="F:DNA binding"/>
    <property type="evidence" value="ECO:0007669"/>
    <property type="project" value="UniProtKB-UniRule"/>
</dbReference>
<dbReference type="PANTHER" id="PTHR12835">
    <property type="entry name" value="BIOTIN PROTEIN LIGASE"/>
    <property type="match status" value="1"/>
</dbReference>
<dbReference type="Gene3D" id="2.30.30.100">
    <property type="match status" value="1"/>
</dbReference>
<dbReference type="AlphaFoldDB" id="A0A0M0LD84"/>
<dbReference type="InterPro" id="IPR003142">
    <property type="entry name" value="BPL_C"/>
</dbReference>
<dbReference type="InterPro" id="IPR030855">
    <property type="entry name" value="Bifunct_BirA"/>
</dbReference>
<dbReference type="PANTHER" id="PTHR12835:SF5">
    <property type="entry name" value="BIOTIN--PROTEIN LIGASE"/>
    <property type="match status" value="1"/>
</dbReference>
<dbReference type="EMBL" id="LILB01000005">
    <property type="protein sequence ID" value="KOO49034.1"/>
    <property type="molecule type" value="Genomic_DNA"/>
</dbReference>
<evidence type="ECO:0000256" key="3">
    <source>
        <dbReference type="ARBA" id="ARBA00022840"/>
    </source>
</evidence>
<evidence type="ECO:0000256" key="4">
    <source>
        <dbReference type="ARBA" id="ARBA00023125"/>
    </source>
</evidence>
<dbReference type="GeneID" id="301136737"/>
<comment type="catalytic activity">
    <reaction evidence="6">
        <text>biotin + L-lysyl-[protein] + ATP = N(6)-biotinyl-L-lysyl-[protein] + AMP + diphosphate + H(+)</text>
        <dbReference type="Rhea" id="RHEA:11756"/>
        <dbReference type="Rhea" id="RHEA-COMP:9752"/>
        <dbReference type="Rhea" id="RHEA-COMP:10505"/>
        <dbReference type="ChEBI" id="CHEBI:15378"/>
        <dbReference type="ChEBI" id="CHEBI:29969"/>
        <dbReference type="ChEBI" id="CHEBI:30616"/>
        <dbReference type="ChEBI" id="CHEBI:33019"/>
        <dbReference type="ChEBI" id="CHEBI:57586"/>
        <dbReference type="ChEBI" id="CHEBI:83144"/>
        <dbReference type="ChEBI" id="CHEBI:456215"/>
        <dbReference type="EC" id="6.3.4.15"/>
    </reaction>
</comment>
<keyword evidence="9" id="KW-1185">Reference proteome</keyword>
<keyword evidence="3 6" id="KW-0067">ATP-binding</keyword>
<feature type="binding site" evidence="6">
    <location>
        <begin position="122"/>
        <end position="124"/>
    </location>
    <ligand>
        <name>biotin</name>
        <dbReference type="ChEBI" id="CHEBI:57586"/>
    </ligand>
</feature>
<dbReference type="STRING" id="263475.AMD00_11585"/>
<evidence type="ECO:0000256" key="6">
    <source>
        <dbReference type="HAMAP-Rule" id="MF_00978"/>
    </source>
</evidence>
<proteinExistence type="inferred from homology"/>
<dbReference type="GO" id="GO:0009249">
    <property type="term" value="P:protein lipoylation"/>
    <property type="evidence" value="ECO:0007669"/>
    <property type="project" value="UniProtKB-ARBA"/>
</dbReference>
<dbReference type="InterPro" id="IPR045864">
    <property type="entry name" value="aa-tRNA-synth_II/BPL/LPL"/>
</dbReference>
<organism evidence="8 9">
    <name type="scientific">Viridibacillus arvi</name>
    <dbReference type="NCBI Taxonomy" id="263475"/>
    <lineage>
        <taxon>Bacteria</taxon>
        <taxon>Bacillati</taxon>
        <taxon>Bacillota</taxon>
        <taxon>Bacilli</taxon>
        <taxon>Bacillales</taxon>
        <taxon>Caryophanaceae</taxon>
        <taxon>Viridibacillus</taxon>
    </lineage>
</organism>
<keyword evidence="2 6" id="KW-0547">Nucleotide-binding</keyword>
<evidence type="ECO:0000256" key="1">
    <source>
        <dbReference type="ARBA" id="ARBA00022598"/>
    </source>
</evidence>
<evidence type="ECO:0000313" key="8">
    <source>
        <dbReference type="EMBL" id="KOO49034.1"/>
    </source>
</evidence>
<keyword evidence="5 6" id="KW-0092">Biotin</keyword>
<dbReference type="GO" id="GO:0016740">
    <property type="term" value="F:transferase activity"/>
    <property type="evidence" value="ECO:0007669"/>
    <property type="project" value="UniProtKB-ARBA"/>
</dbReference>
<gene>
    <name evidence="6" type="primary">birA</name>
    <name evidence="8" type="ORF">AMD00_11585</name>
</gene>
<dbReference type="Pfam" id="PF02237">
    <property type="entry name" value="BPL_C"/>
    <property type="match status" value="1"/>
</dbReference>
<dbReference type="HAMAP" id="MF_00978">
    <property type="entry name" value="Bifunct_BirA"/>
    <property type="match status" value="1"/>
</dbReference>
<dbReference type="PROSITE" id="PS51733">
    <property type="entry name" value="BPL_LPL_CATALYTIC"/>
    <property type="match status" value="1"/>
</dbReference>
<dbReference type="Pfam" id="PF03099">
    <property type="entry name" value="BPL_LplA_LipB"/>
    <property type="match status" value="1"/>
</dbReference>
<reference evidence="9" key="1">
    <citation type="submission" date="2015-08" db="EMBL/GenBank/DDBJ databases">
        <title>Fjat-10028 dsm 16317.</title>
        <authorList>
            <person name="Liu B."/>
            <person name="Wang J."/>
            <person name="Zhu Y."/>
            <person name="Liu G."/>
            <person name="Chen Q."/>
            <person name="Chen Z."/>
            <person name="Lan J."/>
            <person name="Che J."/>
            <person name="Ge C."/>
            <person name="Shi H."/>
            <person name="Pan Z."/>
            <person name="Liu X."/>
        </authorList>
    </citation>
    <scope>NUCLEOTIDE SEQUENCE [LARGE SCALE GENOMIC DNA]</scope>
    <source>
        <strain evidence="9">DSM 16317</strain>
    </source>
</reference>
<dbReference type="Proteomes" id="UP000036867">
    <property type="component" value="Unassembled WGS sequence"/>
</dbReference>
<dbReference type="GO" id="GO:0006355">
    <property type="term" value="P:regulation of DNA-templated transcription"/>
    <property type="evidence" value="ECO:0007669"/>
    <property type="project" value="UniProtKB-UniRule"/>
</dbReference>
<keyword evidence="1 6" id="KW-0436">Ligase</keyword>
<accession>A0A0M0LD84</accession>
<dbReference type="Pfam" id="PF08279">
    <property type="entry name" value="HTH_11"/>
    <property type="match status" value="1"/>
</dbReference>
<comment type="caution">
    <text evidence="8">The sequence shown here is derived from an EMBL/GenBank/DDBJ whole genome shotgun (WGS) entry which is preliminary data.</text>
</comment>
<feature type="binding site" evidence="6">
    <location>
        <position position="118"/>
    </location>
    <ligand>
        <name>biotin</name>
        <dbReference type="ChEBI" id="CHEBI:57586"/>
    </ligand>
</feature>
<comment type="similarity">
    <text evidence="6">Belongs to the biotin--protein ligase family.</text>
</comment>
<protein>
    <recommendedName>
        <fullName evidence="6">Bifunctional ligase/repressor BirA</fullName>
    </recommendedName>
    <alternativeName>
        <fullName evidence="6">Biotin--[acetyl-CoA-carboxylase] ligase</fullName>
        <ecNumber evidence="6">6.3.4.15</ecNumber>
    </alternativeName>
    <alternativeName>
        <fullName evidence="6">Biotin--protein ligase</fullName>
    </alternativeName>
    <alternativeName>
        <fullName evidence="6">Biotin-[acetyl-CoA carboxylase] synthetase</fullName>
    </alternativeName>
</protein>
<dbReference type="SUPFAM" id="SSF46785">
    <property type="entry name" value="Winged helix' DNA-binding domain"/>
    <property type="match status" value="1"/>
</dbReference>
<dbReference type="InterPro" id="IPR008988">
    <property type="entry name" value="Transcriptional_repressor_C"/>
</dbReference>
<dbReference type="InterPro" id="IPR013196">
    <property type="entry name" value="HTH_11"/>
</dbReference>
<dbReference type="SUPFAM" id="SSF55681">
    <property type="entry name" value="Class II aaRS and biotin synthetases"/>
    <property type="match status" value="1"/>
</dbReference>
<keyword evidence="6" id="KW-0678">Repressor</keyword>
<dbReference type="InterPro" id="IPR004408">
    <property type="entry name" value="Biotin_CoA_COase_ligase"/>
</dbReference>
<sequence length="327" mass="36230">MKATLKNEIIKRLVEANGEPISGQQLADEFGISRTAIWKHMKQLQEKGYAFETVKKRGYVLTATPDTVDDANISMALETENFGSRIIYEQSMTSTQAIAHNKAQEGAPEGTVIICEEQTAGRGRMMREWKSMKGKGIWMSVILRPEIAPYEAPQFTLVAAVALTKAIADISGVQPEIKWPNDLLIEGKKCTGILTELQADPDRVNAIIMGMGINVNHQPNDFEEEIKDIATSLKIASGKHIDRATLVAKILYYLEIYSAQYVKEGFEPIKSQWESYSCTIGNRIRATTLQDVFIGKAIGITNDGVLQLQLDDGTIKGIYSADISLEK</sequence>
<feature type="domain" description="BPL/LPL catalytic" evidence="7">
    <location>
        <begin position="79"/>
        <end position="262"/>
    </location>
</feature>
<dbReference type="OrthoDB" id="9807064at2"/>
<keyword evidence="4 6" id="KW-0238">DNA-binding</keyword>
<feature type="DNA-binding region" description="H-T-H motif" evidence="6">
    <location>
        <begin position="23"/>
        <end position="42"/>
    </location>
</feature>
<dbReference type="GO" id="GO:0004077">
    <property type="term" value="F:biotin--[biotin carboxyl-carrier protein] ligase activity"/>
    <property type="evidence" value="ECO:0007669"/>
    <property type="project" value="UniProtKB-UniRule"/>
</dbReference>
<dbReference type="CDD" id="cd00090">
    <property type="entry name" value="HTH_ARSR"/>
    <property type="match status" value="1"/>
</dbReference>
<dbReference type="InterPro" id="IPR036390">
    <property type="entry name" value="WH_DNA-bd_sf"/>
</dbReference>
<dbReference type="Gene3D" id="3.30.930.10">
    <property type="entry name" value="Bira Bifunctional Protein, Domain 2"/>
    <property type="match status" value="1"/>
</dbReference>
<dbReference type="PATRIC" id="fig|263475.3.peg.3557"/>
<comment type="function">
    <text evidence="6">Acts both as a biotin--[acetyl-CoA-carboxylase] ligase and a repressor.</text>
</comment>
<dbReference type="NCBIfam" id="TIGR00121">
    <property type="entry name" value="birA_ligase"/>
    <property type="match status" value="1"/>
</dbReference>
<dbReference type="CDD" id="cd16442">
    <property type="entry name" value="BPL"/>
    <property type="match status" value="1"/>
</dbReference>
<dbReference type="EC" id="6.3.4.15" evidence="6"/>
<evidence type="ECO:0000256" key="2">
    <source>
        <dbReference type="ARBA" id="ARBA00022741"/>
    </source>
</evidence>